<dbReference type="Gene3D" id="3.40.50.300">
    <property type="entry name" value="P-loop containing nucleotide triphosphate hydrolases"/>
    <property type="match status" value="2"/>
</dbReference>
<dbReference type="InterPro" id="IPR005259">
    <property type="entry name" value="PriA"/>
</dbReference>
<dbReference type="CDD" id="cd17929">
    <property type="entry name" value="DEXHc_priA"/>
    <property type="match status" value="1"/>
</dbReference>
<dbReference type="SMART" id="SM00490">
    <property type="entry name" value="HELICc"/>
    <property type="match status" value="1"/>
</dbReference>
<evidence type="ECO:0000256" key="7">
    <source>
        <dbReference type="ARBA" id="ARBA00022833"/>
    </source>
</evidence>
<dbReference type="GO" id="GO:1990077">
    <property type="term" value="C:primosome complex"/>
    <property type="evidence" value="ECO:0007669"/>
    <property type="project" value="UniProtKB-UniRule"/>
</dbReference>
<keyword evidence="10 12" id="KW-0413">Isomerase</keyword>
<keyword evidence="4 12" id="KW-0547">Nucleotide-binding</keyword>
<keyword evidence="5 12" id="KW-0378">Hydrolase</keyword>
<dbReference type="EC" id="5.6.2.4" evidence="12"/>
<evidence type="ECO:0000256" key="11">
    <source>
        <dbReference type="ARBA" id="ARBA00048988"/>
    </source>
</evidence>
<keyword evidence="9 12" id="KW-0238">DNA-binding</keyword>
<keyword evidence="1 12" id="KW-0639">Primosome</keyword>
<keyword evidence="8 12" id="KW-0067">ATP-binding</keyword>
<comment type="catalytic activity">
    <reaction evidence="12">
        <text>Couples ATP hydrolysis with the unwinding of duplex DNA by translocating in the 3'-5' direction.</text>
        <dbReference type="EC" id="5.6.2.4"/>
    </reaction>
</comment>
<dbReference type="InterPro" id="IPR011545">
    <property type="entry name" value="DEAD/DEAH_box_helicase_dom"/>
</dbReference>
<dbReference type="SMART" id="SM00487">
    <property type="entry name" value="DEXDc"/>
    <property type="match status" value="1"/>
</dbReference>
<dbReference type="GO" id="GO:0006269">
    <property type="term" value="P:DNA replication, synthesis of primer"/>
    <property type="evidence" value="ECO:0007669"/>
    <property type="project" value="UniProtKB-KW"/>
</dbReference>
<dbReference type="GO" id="GO:0016787">
    <property type="term" value="F:hydrolase activity"/>
    <property type="evidence" value="ECO:0007669"/>
    <property type="project" value="UniProtKB-KW"/>
</dbReference>
<proteinExistence type="inferred from homology"/>
<evidence type="ECO:0000259" key="13">
    <source>
        <dbReference type="PROSITE" id="PS51192"/>
    </source>
</evidence>
<evidence type="ECO:0000256" key="10">
    <source>
        <dbReference type="ARBA" id="ARBA00023235"/>
    </source>
</evidence>
<dbReference type="InterPro" id="IPR041236">
    <property type="entry name" value="PriA_C"/>
</dbReference>
<dbReference type="GO" id="GO:0006310">
    <property type="term" value="P:DNA recombination"/>
    <property type="evidence" value="ECO:0007669"/>
    <property type="project" value="InterPro"/>
</dbReference>
<evidence type="ECO:0000256" key="12">
    <source>
        <dbReference type="HAMAP-Rule" id="MF_00983"/>
    </source>
</evidence>
<evidence type="ECO:0000256" key="4">
    <source>
        <dbReference type="ARBA" id="ARBA00022741"/>
    </source>
</evidence>
<comment type="similarity">
    <text evidence="12">Belongs to the helicase family. PriA subfamily.</text>
</comment>
<dbReference type="GO" id="GO:0003677">
    <property type="term" value="F:DNA binding"/>
    <property type="evidence" value="ECO:0007669"/>
    <property type="project" value="UniProtKB-UniRule"/>
</dbReference>
<name>A0A858Q3Y5_9GAMM</name>
<feature type="binding site" evidence="12">
    <location>
        <position position="475"/>
    </location>
    <ligand>
        <name>Zn(2+)</name>
        <dbReference type="ChEBI" id="CHEBI:29105"/>
        <label>2</label>
    </ligand>
</feature>
<comment type="subunit">
    <text evidence="12">Component of the replication restart primosome.</text>
</comment>
<dbReference type="InterPro" id="IPR041222">
    <property type="entry name" value="PriA_3primeBD"/>
</dbReference>
<dbReference type="InterPro" id="IPR042115">
    <property type="entry name" value="PriA_3primeBD_sf"/>
</dbReference>
<accession>A0A858Q3Y5</accession>
<evidence type="ECO:0000256" key="5">
    <source>
        <dbReference type="ARBA" id="ARBA00022801"/>
    </source>
</evidence>
<comment type="function">
    <text evidence="12">Initiates the restart of stalled replication forks, which reloads the replicative helicase on sites other than the origin of replication. Recognizes and binds to abandoned replication forks and remodels them to uncover a helicase loading site. Promotes assembly of the primosome at these replication forks.</text>
</comment>
<evidence type="ECO:0000256" key="1">
    <source>
        <dbReference type="ARBA" id="ARBA00022515"/>
    </source>
</evidence>
<comment type="catalytic activity">
    <reaction evidence="11 12">
        <text>ATP + H2O = ADP + phosphate + H(+)</text>
        <dbReference type="Rhea" id="RHEA:13065"/>
        <dbReference type="ChEBI" id="CHEBI:15377"/>
        <dbReference type="ChEBI" id="CHEBI:15378"/>
        <dbReference type="ChEBI" id="CHEBI:30616"/>
        <dbReference type="ChEBI" id="CHEBI:43474"/>
        <dbReference type="ChEBI" id="CHEBI:456216"/>
        <dbReference type="EC" id="5.6.2.4"/>
    </reaction>
</comment>
<dbReference type="CDD" id="cd18804">
    <property type="entry name" value="SF2_C_priA"/>
    <property type="match status" value="1"/>
</dbReference>
<sequence length="738" mass="81761">MTISRTEKVVRVAVPIPAYRCFDYLPPSGVGLSDLLPGLRLRVPFGNRTRVGYLIAVAETPECDVARLRPAEAVLDDKPLLSETDVKLLQWAARYYHHPLGEVFQLAFPVHLREGRSAEVTRPQGLTLTPAGAALDPPVLKRAPAQRMLLETLRGAEYPFPASRLAETGSSARAAQDAARRLVERGWAEWVDLPDGRIPAAIRPPLPLNVAQRAAVDAVSAHLGRYGAFLLEGVTGSGKTEVYLEVIRRVVARGEQALVLVPEISLTPQLEQRLRERIEAPLAVFHSGLNETERTAAWLGFQQGDIRVLLGTRSAVFVPMRRPGIIILDEEHDRSFKQQEGFRFSARDVAVMRARMADIPLVAGSATPSLESIRNVQRGRYVRLSLPARAGVAVEPRYRLLDIRSRRLQEGLSEALIAAIRETLAEGGQVLLFLNRRGFAPALICHGCGWVAQCRRCDANLVLHAREARLRCHHCAAEHGLPPRCPSCGQEDLRPLGIGTERVDQALQRLFPEIGVARIDRDSTRGRHSLARILERVHQGEVRILLGTQMLAKGHHFPGVTLVGILDVDAGFYSTDFRAAEHTAQLIVQVAGRAGRGEKPGTVLLQTRHPDHPLLQRLLRDGYPGFAAAELAEREAACLPPFGYQALWRAESKDLGRAMDFLARLREEAEGKNGAVHWLGPAPAPMPRQAGRYRAQLWLKSARREALHASLTDALARLQETPERRVRWSLDVDPVDFY</sequence>
<dbReference type="Pfam" id="PF18319">
    <property type="entry name" value="Zn_ribbon_PriA"/>
    <property type="match status" value="1"/>
</dbReference>
<evidence type="ECO:0000313" key="15">
    <source>
        <dbReference type="Proteomes" id="UP000503004"/>
    </source>
</evidence>
<keyword evidence="3 12" id="KW-0479">Metal-binding</keyword>
<dbReference type="PANTHER" id="PTHR30580">
    <property type="entry name" value="PRIMOSOMAL PROTEIN N"/>
    <property type="match status" value="1"/>
</dbReference>
<dbReference type="InterPro" id="IPR027417">
    <property type="entry name" value="P-loop_NTPase"/>
</dbReference>
<evidence type="ECO:0000256" key="3">
    <source>
        <dbReference type="ARBA" id="ARBA00022723"/>
    </source>
</evidence>
<dbReference type="PROSITE" id="PS51192">
    <property type="entry name" value="HELICASE_ATP_BIND_1"/>
    <property type="match status" value="1"/>
</dbReference>
<dbReference type="Pfam" id="PF17764">
    <property type="entry name" value="PriA_3primeBD"/>
    <property type="match status" value="1"/>
</dbReference>
<dbReference type="InterPro" id="IPR014001">
    <property type="entry name" value="Helicase_ATP-bd"/>
</dbReference>
<dbReference type="GO" id="GO:0005524">
    <property type="term" value="F:ATP binding"/>
    <property type="evidence" value="ECO:0007669"/>
    <property type="project" value="UniProtKB-UniRule"/>
</dbReference>
<evidence type="ECO:0000313" key="14">
    <source>
        <dbReference type="EMBL" id="QJD28525.1"/>
    </source>
</evidence>
<dbReference type="NCBIfam" id="NF004067">
    <property type="entry name" value="PRK05580.1-4"/>
    <property type="match status" value="1"/>
</dbReference>
<comment type="cofactor">
    <cofactor evidence="12">
        <name>Zn(2+)</name>
        <dbReference type="ChEBI" id="CHEBI:29105"/>
    </cofactor>
    <text evidence="12">Binds 2 zinc ions per subunit.</text>
</comment>
<dbReference type="GO" id="GO:0006302">
    <property type="term" value="P:double-strand break repair"/>
    <property type="evidence" value="ECO:0007669"/>
    <property type="project" value="InterPro"/>
</dbReference>
<dbReference type="Pfam" id="PF00271">
    <property type="entry name" value="Helicase_C"/>
    <property type="match status" value="1"/>
</dbReference>
<feature type="binding site" evidence="12">
    <location>
        <position position="454"/>
    </location>
    <ligand>
        <name>Zn(2+)</name>
        <dbReference type="ChEBI" id="CHEBI:29105"/>
        <label>2</label>
    </ligand>
</feature>
<dbReference type="FunFam" id="3.40.50.300:FF:000489">
    <property type="entry name" value="Primosome assembly protein PriA"/>
    <property type="match status" value="1"/>
</dbReference>
<gene>
    <name evidence="12" type="primary">priA</name>
    <name evidence="14" type="ORF">GNH96_00100</name>
</gene>
<feature type="binding site" evidence="12">
    <location>
        <position position="448"/>
    </location>
    <ligand>
        <name>Zn(2+)</name>
        <dbReference type="ChEBI" id="CHEBI:29105"/>
        <label>1</label>
    </ligand>
</feature>
<dbReference type="HAMAP" id="MF_00983">
    <property type="entry name" value="PriA"/>
    <property type="match status" value="1"/>
</dbReference>
<dbReference type="RefSeq" id="WP_169601163.1">
    <property type="nucleotide sequence ID" value="NZ_CP046565.1"/>
</dbReference>
<dbReference type="InterPro" id="IPR001650">
    <property type="entry name" value="Helicase_C-like"/>
</dbReference>
<dbReference type="FunFam" id="3.40.1440.60:FF:000001">
    <property type="entry name" value="Primosomal protein N"/>
    <property type="match status" value="1"/>
</dbReference>
<dbReference type="PANTHER" id="PTHR30580:SF0">
    <property type="entry name" value="PRIMOSOMAL PROTEIN N"/>
    <property type="match status" value="1"/>
</dbReference>
<dbReference type="AlphaFoldDB" id="A0A858Q3Y5"/>
<feature type="binding site" evidence="12">
    <location>
        <position position="445"/>
    </location>
    <ligand>
        <name>Zn(2+)</name>
        <dbReference type="ChEBI" id="CHEBI:29105"/>
        <label>1</label>
    </ligand>
</feature>
<organism evidence="14 15">
    <name type="scientific">Methylococcus geothermalis</name>
    <dbReference type="NCBI Taxonomy" id="2681310"/>
    <lineage>
        <taxon>Bacteria</taxon>
        <taxon>Pseudomonadati</taxon>
        <taxon>Pseudomonadota</taxon>
        <taxon>Gammaproteobacteria</taxon>
        <taxon>Methylococcales</taxon>
        <taxon>Methylococcaceae</taxon>
        <taxon>Methylococcus</taxon>
    </lineage>
</organism>
<dbReference type="Pfam" id="PF18074">
    <property type="entry name" value="PriA_C"/>
    <property type="match status" value="1"/>
</dbReference>
<dbReference type="Pfam" id="PF00270">
    <property type="entry name" value="DEAD"/>
    <property type="match status" value="1"/>
</dbReference>
<keyword evidence="15" id="KW-1185">Reference proteome</keyword>
<feature type="domain" description="Helicase ATP-binding" evidence="13">
    <location>
        <begin position="220"/>
        <end position="386"/>
    </location>
</feature>
<keyword evidence="6 12" id="KW-0347">Helicase</keyword>
<evidence type="ECO:0000256" key="6">
    <source>
        <dbReference type="ARBA" id="ARBA00022806"/>
    </source>
</evidence>
<feature type="binding site" evidence="12">
    <location>
        <position position="485"/>
    </location>
    <ligand>
        <name>Zn(2+)</name>
        <dbReference type="ChEBI" id="CHEBI:29105"/>
        <label>1</label>
    </ligand>
</feature>
<dbReference type="InterPro" id="IPR040498">
    <property type="entry name" value="PriA_CRR"/>
</dbReference>
<feature type="binding site" evidence="12">
    <location>
        <position position="472"/>
    </location>
    <ligand>
        <name>Zn(2+)</name>
        <dbReference type="ChEBI" id="CHEBI:29105"/>
        <label>2</label>
    </ligand>
</feature>
<dbReference type="EMBL" id="CP046565">
    <property type="protein sequence ID" value="QJD28525.1"/>
    <property type="molecule type" value="Genomic_DNA"/>
</dbReference>
<evidence type="ECO:0000256" key="9">
    <source>
        <dbReference type="ARBA" id="ARBA00023125"/>
    </source>
</evidence>
<feature type="binding site" evidence="12">
    <location>
        <position position="457"/>
    </location>
    <ligand>
        <name>Zn(2+)</name>
        <dbReference type="ChEBI" id="CHEBI:29105"/>
        <label>2</label>
    </ligand>
</feature>
<dbReference type="Proteomes" id="UP000503004">
    <property type="component" value="Chromosome"/>
</dbReference>
<dbReference type="GO" id="GO:0006270">
    <property type="term" value="P:DNA replication initiation"/>
    <property type="evidence" value="ECO:0007669"/>
    <property type="project" value="TreeGrafter"/>
</dbReference>
<feature type="binding site" evidence="12">
    <location>
        <position position="488"/>
    </location>
    <ligand>
        <name>Zn(2+)</name>
        <dbReference type="ChEBI" id="CHEBI:29105"/>
        <label>1</label>
    </ligand>
</feature>
<dbReference type="SUPFAM" id="SSF52540">
    <property type="entry name" value="P-loop containing nucleoside triphosphate hydrolases"/>
    <property type="match status" value="1"/>
</dbReference>
<dbReference type="KEGG" id="metu:GNH96_00100"/>
<dbReference type="GO" id="GO:0008270">
    <property type="term" value="F:zinc ion binding"/>
    <property type="evidence" value="ECO:0007669"/>
    <property type="project" value="UniProtKB-UniRule"/>
</dbReference>
<dbReference type="GO" id="GO:0043138">
    <property type="term" value="F:3'-5' DNA helicase activity"/>
    <property type="evidence" value="ECO:0007669"/>
    <property type="project" value="UniProtKB-EC"/>
</dbReference>
<dbReference type="NCBIfam" id="TIGR00595">
    <property type="entry name" value="priA"/>
    <property type="match status" value="1"/>
</dbReference>
<keyword evidence="2 12" id="KW-0235">DNA replication</keyword>
<dbReference type="Gene3D" id="3.40.1440.60">
    <property type="entry name" value="PriA, 3(prime) DNA-binding domain"/>
    <property type="match status" value="1"/>
</dbReference>
<reference evidence="15" key="1">
    <citation type="submission" date="2019-12" db="EMBL/GenBank/DDBJ databases">
        <authorList>
            <person name="Awala S.I."/>
            <person name="Rhee S.K."/>
        </authorList>
    </citation>
    <scope>NUCLEOTIDE SEQUENCE [LARGE SCALE GENOMIC DNA]</scope>
    <source>
        <strain evidence="15">IM1</strain>
    </source>
</reference>
<protein>
    <recommendedName>
        <fullName evidence="12">Replication restart protein PriA</fullName>
    </recommendedName>
    <alternativeName>
        <fullName evidence="12">ATP-dependent DNA helicase PriA</fullName>
        <ecNumber evidence="12">5.6.2.4</ecNumber>
    </alternativeName>
    <alternativeName>
        <fullName evidence="12">DNA 3'-5' helicase PriA</fullName>
    </alternativeName>
</protein>
<evidence type="ECO:0000256" key="8">
    <source>
        <dbReference type="ARBA" id="ARBA00022840"/>
    </source>
</evidence>
<keyword evidence="7 12" id="KW-0862">Zinc</keyword>
<evidence type="ECO:0000256" key="2">
    <source>
        <dbReference type="ARBA" id="ARBA00022705"/>
    </source>
</evidence>